<feature type="domain" description="Leucine-binding protein" evidence="3">
    <location>
        <begin position="183"/>
        <end position="515"/>
    </location>
</feature>
<dbReference type="PANTHER" id="PTHR30483">
    <property type="entry name" value="LEUCINE-SPECIFIC-BINDING PROTEIN"/>
    <property type="match status" value="1"/>
</dbReference>
<protein>
    <submittedName>
        <fullName evidence="4">Penicillin-binding protein activator</fullName>
    </submittedName>
</protein>
<dbReference type="Pfam" id="PF13458">
    <property type="entry name" value="Peripla_BP_6"/>
    <property type="match status" value="1"/>
</dbReference>
<dbReference type="InterPro" id="IPR028082">
    <property type="entry name" value="Peripla_BP_I"/>
</dbReference>
<accession>A0A2G6MPT2</accession>
<dbReference type="Proteomes" id="UP000231203">
    <property type="component" value="Unassembled WGS sequence"/>
</dbReference>
<proteinExistence type="inferred from homology"/>
<dbReference type="Gene3D" id="3.40.50.2300">
    <property type="match status" value="2"/>
</dbReference>
<evidence type="ECO:0000259" key="3">
    <source>
        <dbReference type="Pfam" id="PF13458"/>
    </source>
</evidence>
<sequence>MTYAKHITYVNAACILTVLTLFAGCAKPIIPVPPSSAPSDVRQQAFVPKQATVAELINQARILRDQGVVQDALLIYNHAFELTQRPGAGHDVVFKTTILVDVERLLSKTDLEEIQAFSGIRNLSIPQYLFDYWVGYKYAQQEDYVNAAIVLNAFLEKYPGHPKTEQIKSFLAGLKTTSFNKKKIGVILPMSGKYKLYGQKAMKGIEIALVRLSESGIKDLSIVVKDSMSDPVQAAMCVEQLGKEDVFSILGPIFVSKQVADKAQALGIPMMALTQTTQFPQYGDYIFSNFMTPEMQVQALGTYVFHELGLKKMAVLYPDDKYGNIYMQTFRRMVDQFEGQLTATQAYDGSQTDFSDAIKSLITNTDLNFQVLFIPDSVSRINLILPQLVYHNVQGFTLLGTNLWHRDSLLRETRSYNKDTIICDGYFSGSANPETVWFDKAFQDLYQEKPGFLEAIAYDTTQILFTAAHADDVNSPEQLKDVLQGQLIFNGATGPTRFDETGTPHKALFLITVSDDKFMEINR</sequence>
<evidence type="ECO:0000256" key="1">
    <source>
        <dbReference type="ARBA" id="ARBA00010062"/>
    </source>
</evidence>
<comment type="caution">
    <text evidence="4">The sequence shown here is derived from an EMBL/GenBank/DDBJ whole genome shotgun (WGS) entry which is preliminary data.</text>
</comment>
<dbReference type="CDD" id="cd06339">
    <property type="entry name" value="PBP1_YraM_LppC_lipoprotein-like"/>
    <property type="match status" value="1"/>
</dbReference>
<evidence type="ECO:0000313" key="5">
    <source>
        <dbReference type="Proteomes" id="UP000231203"/>
    </source>
</evidence>
<evidence type="ECO:0000313" key="4">
    <source>
        <dbReference type="EMBL" id="PIE62107.1"/>
    </source>
</evidence>
<evidence type="ECO:0000256" key="2">
    <source>
        <dbReference type="ARBA" id="ARBA00022729"/>
    </source>
</evidence>
<dbReference type="SUPFAM" id="SSF53822">
    <property type="entry name" value="Periplasmic binding protein-like I"/>
    <property type="match status" value="1"/>
</dbReference>
<dbReference type="EMBL" id="PDTI01000063">
    <property type="protein sequence ID" value="PIE62107.1"/>
    <property type="molecule type" value="Genomic_DNA"/>
</dbReference>
<gene>
    <name evidence="4" type="ORF">CSA25_06715</name>
</gene>
<dbReference type="PANTHER" id="PTHR30483:SF6">
    <property type="entry name" value="PERIPLASMIC BINDING PROTEIN OF ABC TRANSPORTER FOR NATURAL AMINO ACIDS"/>
    <property type="match status" value="1"/>
</dbReference>
<organism evidence="4 5">
    <name type="scientific">Desulfobacter postgatei</name>
    <dbReference type="NCBI Taxonomy" id="2293"/>
    <lineage>
        <taxon>Bacteria</taxon>
        <taxon>Pseudomonadati</taxon>
        <taxon>Thermodesulfobacteriota</taxon>
        <taxon>Desulfobacteria</taxon>
        <taxon>Desulfobacterales</taxon>
        <taxon>Desulfobacteraceae</taxon>
        <taxon>Desulfobacter</taxon>
    </lineage>
</organism>
<keyword evidence="2" id="KW-0732">Signal</keyword>
<name>A0A2G6MPT2_9BACT</name>
<reference evidence="4 5" key="1">
    <citation type="submission" date="2017-10" db="EMBL/GenBank/DDBJ databases">
        <title>Novel microbial diversity and functional potential in the marine mammal oral microbiome.</title>
        <authorList>
            <person name="Dudek N.K."/>
            <person name="Sun C.L."/>
            <person name="Burstein D."/>
            <person name="Kantor R.S."/>
            <person name="Aliaga Goltsman D.S."/>
            <person name="Bik E.M."/>
            <person name="Thomas B.C."/>
            <person name="Banfield J.F."/>
            <person name="Relman D.A."/>
        </authorList>
    </citation>
    <scope>NUCLEOTIDE SEQUENCE [LARGE SCALE GENOMIC DNA]</scope>
    <source>
        <strain evidence="4">DOLJORAL78_47_202</strain>
    </source>
</reference>
<dbReference type="InterPro" id="IPR051010">
    <property type="entry name" value="BCAA_transport"/>
</dbReference>
<dbReference type="InterPro" id="IPR028081">
    <property type="entry name" value="Leu-bd"/>
</dbReference>
<comment type="similarity">
    <text evidence="1">Belongs to the leucine-binding protein family.</text>
</comment>
<dbReference type="AlphaFoldDB" id="A0A2G6MPT2"/>
<dbReference type="PROSITE" id="PS51257">
    <property type="entry name" value="PROKAR_LIPOPROTEIN"/>
    <property type="match status" value="1"/>
</dbReference>